<dbReference type="Proteomes" id="UP000734343">
    <property type="component" value="Unassembled WGS sequence"/>
</dbReference>
<comment type="caution">
    <text evidence="2">The sequence shown here is derived from an EMBL/GenBank/DDBJ whole genome shotgun (WGS) entry which is preliminary data.</text>
</comment>
<dbReference type="RefSeq" id="WP_121525798.1">
    <property type="nucleotide sequence ID" value="NZ_JAFMOW010000061.1"/>
</dbReference>
<accession>A0ABS6LUV5</accession>
<feature type="transmembrane region" description="Helical" evidence="1">
    <location>
        <begin position="6"/>
        <end position="27"/>
    </location>
</feature>
<gene>
    <name evidence="2" type="ORF">J1778_11040</name>
</gene>
<evidence type="ECO:0000313" key="3">
    <source>
        <dbReference type="Proteomes" id="UP000734343"/>
    </source>
</evidence>
<organism evidence="2 3">
    <name type="scientific">Rahnella bonaserana</name>
    <dbReference type="NCBI Taxonomy" id="2816248"/>
    <lineage>
        <taxon>Bacteria</taxon>
        <taxon>Pseudomonadati</taxon>
        <taxon>Pseudomonadota</taxon>
        <taxon>Gammaproteobacteria</taxon>
        <taxon>Enterobacterales</taxon>
        <taxon>Yersiniaceae</taxon>
        <taxon>Rahnella</taxon>
    </lineage>
</organism>
<dbReference type="EMBL" id="JAFMOW010000061">
    <property type="protein sequence ID" value="MBU9855811.1"/>
    <property type="molecule type" value="Genomic_DNA"/>
</dbReference>
<sequence length="215" mass="24913">MFNLSPGMQGFLGGAAAVGIPLFFNLVKEIVFDRRKSKTERTYISVQLVFLLDKFVSECAEASWDRGFDETFQEPESPEYLKTQVAPPTFDMSTVKGEHKYLEPTLIYRLQSIDIDLLKIKNKLREMTDNPNFGPMFMGDYILLRRELYMDLGLNVAQLSENVRDELRIDADHGWKPKEILLKSKADITRIKSRAAFNKMVRKAERKMRSTQQTF</sequence>
<proteinExistence type="predicted"/>
<evidence type="ECO:0000256" key="1">
    <source>
        <dbReference type="SAM" id="Phobius"/>
    </source>
</evidence>
<keyword evidence="3" id="KW-1185">Reference proteome</keyword>
<evidence type="ECO:0000313" key="2">
    <source>
        <dbReference type="EMBL" id="MBU9855811.1"/>
    </source>
</evidence>
<protein>
    <submittedName>
        <fullName evidence="2">Uncharacterized protein</fullName>
    </submittedName>
</protein>
<keyword evidence="1" id="KW-0812">Transmembrane</keyword>
<reference evidence="2 3" key="1">
    <citation type="submission" date="2021-03" db="EMBL/GenBank/DDBJ databases">
        <title>Five novel Rahnella species.</title>
        <authorList>
            <person name="Brady C."/>
            <person name="Asselin J."/>
            <person name="Beer S."/>
            <person name="Bruberg M.B."/>
            <person name="Crampton B."/>
            <person name="Venter S."/>
            <person name="Arnold D."/>
            <person name="Denman S."/>
        </authorList>
    </citation>
    <scope>NUCLEOTIDE SEQUENCE [LARGE SCALE GENOMIC DNA]</scope>
    <source>
        <strain evidence="2 3">H11b</strain>
    </source>
</reference>
<name>A0ABS6LUV5_9GAMM</name>
<keyword evidence="1" id="KW-0472">Membrane</keyword>
<keyword evidence="1" id="KW-1133">Transmembrane helix</keyword>